<evidence type="ECO:0000259" key="3">
    <source>
        <dbReference type="Pfam" id="PF01970"/>
    </source>
</evidence>
<protein>
    <submittedName>
        <fullName evidence="4">Tripartite tricarboxylate transporter permease</fullName>
    </submittedName>
</protein>
<dbReference type="Proteomes" id="UP000249166">
    <property type="component" value="Unassembled WGS sequence"/>
</dbReference>
<dbReference type="PRINTS" id="PR00173">
    <property type="entry name" value="EDTRNSPORT"/>
</dbReference>
<evidence type="ECO:0000313" key="5">
    <source>
        <dbReference type="Proteomes" id="UP000249166"/>
    </source>
</evidence>
<keyword evidence="2" id="KW-0472">Membrane</keyword>
<feature type="transmembrane region" description="Helical" evidence="2">
    <location>
        <begin position="45"/>
        <end position="69"/>
    </location>
</feature>
<dbReference type="Pfam" id="PF01970">
    <property type="entry name" value="TctA"/>
    <property type="match status" value="1"/>
</dbReference>
<keyword evidence="2" id="KW-0812">Transmembrane</keyword>
<dbReference type="EMBL" id="QLNP01000017">
    <property type="protein sequence ID" value="RAM38954.1"/>
    <property type="molecule type" value="Genomic_DNA"/>
</dbReference>
<feature type="transmembrane region" description="Helical" evidence="2">
    <location>
        <begin position="109"/>
        <end position="136"/>
    </location>
</feature>
<evidence type="ECO:0000256" key="2">
    <source>
        <dbReference type="SAM" id="Phobius"/>
    </source>
</evidence>
<feature type="transmembrane region" description="Helical" evidence="2">
    <location>
        <begin position="20"/>
        <end position="39"/>
    </location>
</feature>
<feature type="domain" description="DUF112" evidence="3">
    <location>
        <begin position="20"/>
        <end position="438"/>
    </location>
</feature>
<dbReference type="InterPro" id="IPR002823">
    <property type="entry name" value="DUF112_TM"/>
</dbReference>
<feature type="transmembrane region" description="Helical" evidence="2">
    <location>
        <begin position="203"/>
        <end position="224"/>
    </location>
</feature>
<evidence type="ECO:0000256" key="1">
    <source>
        <dbReference type="SAM" id="MobiDB-lite"/>
    </source>
</evidence>
<organism evidence="4 5">
    <name type="scientific">Arthrobacter globiformis</name>
    <dbReference type="NCBI Taxonomy" id="1665"/>
    <lineage>
        <taxon>Bacteria</taxon>
        <taxon>Bacillati</taxon>
        <taxon>Actinomycetota</taxon>
        <taxon>Actinomycetes</taxon>
        <taxon>Micrococcales</taxon>
        <taxon>Micrococcaceae</taxon>
        <taxon>Arthrobacter</taxon>
    </lineage>
</organism>
<dbReference type="RefSeq" id="WP_111902331.1">
    <property type="nucleotide sequence ID" value="NZ_QLNP01000017.1"/>
</dbReference>
<feature type="transmembrane region" description="Helical" evidence="2">
    <location>
        <begin position="142"/>
        <end position="163"/>
    </location>
</feature>
<dbReference type="PANTHER" id="PTHR35342:SF5">
    <property type="entry name" value="TRICARBOXYLIC TRANSPORT PROTEIN"/>
    <property type="match status" value="1"/>
</dbReference>
<dbReference type="AlphaFoldDB" id="A0A328HL94"/>
<comment type="caution">
    <text evidence="4">The sequence shown here is derived from an EMBL/GenBank/DDBJ whole genome shotgun (WGS) entry which is preliminary data.</text>
</comment>
<feature type="transmembrane region" description="Helical" evidence="2">
    <location>
        <begin position="354"/>
        <end position="377"/>
    </location>
</feature>
<feature type="compositionally biased region" description="Basic and acidic residues" evidence="1">
    <location>
        <begin position="549"/>
        <end position="573"/>
    </location>
</feature>
<feature type="transmembrane region" description="Helical" evidence="2">
    <location>
        <begin position="389"/>
        <end position="422"/>
    </location>
</feature>
<evidence type="ECO:0000313" key="4">
    <source>
        <dbReference type="EMBL" id="RAM38954.1"/>
    </source>
</evidence>
<reference evidence="4 5" key="1">
    <citation type="submission" date="2018-04" db="EMBL/GenBank/DDBJ databases">
        <title>Bacteria isolated from cave deposits of Manipur.</title>
        <authorList>
            <person name="Sahoo D."/>
            <person name="Sarangthem I."/>
            <person name="Nandeibam J."/>
        </authorList>
    </citation>
    <scope>NUCLEOTIDE SEQUENCE [LARGE SCALE GENOMIC DNA]</scope>
    <source>
        <strain evidence="5">mrc11</strain>
    </source>
</reference>
<proteinExistence type="predicted"/>
<feature type="transmembrane region" description="Helical" evidence="2">
    <location>
        <begin position="429"/>
        <end position="446"/>
    </location>
</feature>
<feature type="transmembrane region" description="Helical" evidence="2">
    <location>
        <begin position="170"/>
        <end position="191"/>
    </location>
</feature>
<dbReference type="OrthoDB" id="9781349at2"/>
<gene>
    <name evidence="4" type="ORF">DBZ45_02105</name>
</gene>
<dbReference type="PANTHER" id="PTHR35342">
    <property type="entry name" value="TRICARBOXYLIC TRANSPORT PROTEIN"/>
    <property type="match status" value="1"/>
</dbReference>
<feature type="region of interest" description="Disordered" evidence="1">
    <location>
        <begin position="513"/>
        <end position="573"/>
    </location>
</feature>
<name>A0A328HL94_ARTGO</name>
<accession>A0A328HL94</accession>
<feature type="transmembrane region" description="Helical" evidence="2">
    <location>
        <begin position="469"/>
        <end position="486"/>
    </location>
</feature>
<feature type="compositionally biased region" description="Low complexity" evidence="1">
    <location>
        <begin position="513"/>
        <end position="531"/>
    </location>
</feature>
<keyword evidence="2" id="KW-1133">Transmembrane helix</keyword>
<sequence>MDVLSSLMDGFATALTPMNLLYALIGVILGTAVGVLPGIGPAMTVALLLPVATVLEPTSAFIMFAGIYYGGMFGGSTTSILLNTPGESSSVITAIEGNLMAKAGKAAQALATAAIGSFVAGAIGTSLLVVFAPIVVQFAVSLGAPSYFAIMVLSLLAVTAVLGSSKLRGFASLGLGLAIGLVGLDFVSGQARLTFGLPLLSDGLDVVVIAVAIFAVGEALWVAAHLRRTPLQIIPVGRPWMGKQDWKRSWKPWLRGTALGFPFGALPAGGAEIPTFLSYVTEKRLSKHPEEFGKGAIEGVAGPEAANNAAAAGTLTPMLALGLPTNATAAVMLAAFTQFGIQPGPLLFQNEGPLVWALIASLFIGNFLLLLVNLPLAPVWAKLLRLPRPYLYAGILFFATLGAYSVNLQAFDLMLLLVLGALGFMMRRYGLPVLPLILGVILGPRLEKQLRQALQLSAGDVSGLWNEPIAVVVYIIVALVLLWPLAARLWRARRPRTGGLVVAGGPAVDGPAVDGPAAGPAAAPFAEAPAVEGRHVEGGPVDGSGAEAPADRGPDAGRRRADATHANHGQEKS</sequence>